<dbReference type="AlphaFoldDB" id="A0A9N9ID99"/>
<comment type="caution">
    <text evidence="1">The sequence shown here is derived from an EMBL/GenBank/DDBJ whole genome shotgun (WGS) entry which is preliminary data.</text>
</comment>
<dbReference type="Proteomes" id="UP000789759">
    <property type="component" value="Unassembled WGS sequence"/>
</dbReference>
<organism evidence="1 2">
    <name type="scientific">Cetraspora pellucida</name>
    <dbReference type="NCBI Taxonomy" id="1433469"/>
    <lineage>
        <taxon>Eukaryota</taxon>
        <taxon>Fungi</taxon>
        <taxon>Fungi incertae sedis</taxon>
        <taxon>Mucoromycota</taxon>
        <taxon>Glomeromycotina</taxon>
        <taxon>Glomeromycetes</taxon>
        <taxon>Diversisporales</taxon>
        <taxon>Gigasporaceae</taxon>
        <taxon>Cetraspora</taxon>
    </lineage>
</organism>
<evidence type="ECO:0000313" key="2">
    <source>
        <dbReference type="Proteomes" id="UP000789759"/>
    </source>
</evidence>
<keyword evidence="2" id="KW-1185">Reference proteome</keyword>
<reference evidence="1" key="1">
    <citation type="submission" date="2021-06" db="EMBL/GenBank/DDBJ databases">
        <authorList>
            <person name="Kallberg Y."/>
            <person name="Tangrot J."/>
            <person name="Rosling A."/>
        </authorList>
    </citation>
    <scope>NUCLEOTIDE SEQUENCE</scope>
    <source>
        <strain evidence="1">FL966</strain>
    </source>
</reference>
<evidence type="ECO:0000313" key="1">
    <source>
        <dbReference type="EMBL" id="CAG8730819.1"/>
    </source>
</evidence>
<proteinExistence type="predicted"/>
<protein>
    <submittedName>
        <fullName evidence="1">3491_t:CDS:1</fullName>
    </submittedName>
</protein>
<feature type="non-terminal residue" evidence="1">
    <location>
        <position position="1"/>
    </location>
</feature>
<sequence length="82" mass="9367">KSLYLPNQQDYFDYLNLLSLSTFDSSNGDELGSFQDSLSSKLTNMPEISNVSKNNVNKPEQEANSKLKTSINDIYNYCKIYK</sequence>
<accession>A0A9N9ID99</accession>
<name>A0A9N9ID99_9GLOM</name>
<gene>
    <name evidence="1" type="ORF">CPELLU_LOCUS13481</name>
</gene>
<dbReference type="EMBL" id="CAJVQA010014404">
    <property type="protein sequence ID" value="CAG8730819.1"/>
    <property type="molecule type" value="Genomic_DNA"/>
</dbReference>